<dbReference type="InterPro" id="IPR058538">
    <property type="entry name" value="Ig_TPPC8_2nd"/>
</dbReference>
<feature type="region of interest" description="Disordered" evidence="1">
    <location>
        <begin position="793"/>
        <end position="915"/>
    </location>
</feature>
<dbReference type="InterPro" id="IPR058541">
    <property type="entry name" value="Ig_TPPC8_1st"/>
</dbReference>
<gene>
    <name evidence="4" type="ORF">M0812_26786</name>
</gene>
<feature type="compositionally biased region" description="Low complexity" evidence="1">
    <location>
        <begin position="793"/>
        <end position="803"/>
    </location>
</feature>
<feature type="domain" description="TPPC8 second Ig-like" evidence="2">
    <location>
        <begin position="1047"/>
        <end position="1143"/>
    </location>
</feature>
<dbReference type="GO" id="GO:1990072">
    <property type="term" value="C:TRAPPIII protein complex"/>
    <property type="evidence" value="ECO:0007669"/>
    <property type="project" value="TreeGrafter"/>
</dbReference>
<name>A0AAV7YE89_9EUKA</name>
<feature type="compositionally biased region" description="Basic residues" evidence="1">
    <location>
        <begin position="320"/>
        <end position="329"/>
    </location>
</feature>
<feature type="domain" description="TPPC8 first Ig-like" evidence="3">
    <location>
        <begin position="935"/>
        <end position="1038"/>
    </location>
</feature>
<dbReference type="Pfam" id="PF24545">
    <property type="entry name" value="Ig_TPPC8_1st"/>
    <property type="match status" value="1"/>
</dbReference>
<feature type="compositionally biased region" description="Basic and acidic residues" evidence="1">
    <location>
        <begin position="830"/>
        <end position="868"/>
    </location>
</feature>
<feature type="compositionally biased region" description="Basic and acidic residues" evidence="1">
    <location>
        <begin position="901"/>
        <end position="915"/>
    </location>
</feature>
<proteinExistence type="predicted"/>
<evidence type="ECO:0000259" key="3">
    <source>
        <dbReference type="Pfam" id="PF24545"/>
    </source>
</evidence>
<dbReference type="PANTHER" id="PTHR12975:SF6">
    <property type="entry name" value="TRAFFICKING PROTEIN PARTICLE COMPLEX SUBUNIT 8"/>
    <property type="match status" value="1"/>
</dbReference>
<feature type="region of interest" description="Disordered" evidence="1">
    <location>
        <begin position="266"/>
        <end position="335"/>
    </location>
</feature>
<feature type="compositionally biased region" description="Basic and acidic residues" evidence="1">
    <location>
        <begin position="804"/>
        <end position="823"/>
    </location>
</feature>
<dbReference type="Pfam" id="PF24544">
    <property type="entry name" value="Ig_TPPC8_2nd"/>
    <property type="match status" value="1"/>
</dbReference>
<dbReference type="Proteomes" id="UP001146793">
    <property type="component" value="Unassembled WGS sequence"/>
</dbReference>
<accession>A0AAV7YE89</accession>
<evidence type="ECO:0000313" key="4">
    <source>
        <dbReference type="EMBL" id="KAJ3427206.1"/>
    </source>
</evidence>
<evidence type="ECO:0000259" key="2">
    <source>
        <dbReference type="Pfam" id="PF24544"/>
    </source>
</evidence>
<reference evidence="4" key="1">
    <citation type="submission" date="2022-08" db="EMBL/GenBank/DDBJ databases">
        <title>Novel sulphate-reducing endosymbionts in the free-living metamonad Anaeramoeba.</title>
        <authorList>
            <person name="Jerlstrom-Hultqvist J."/>
            <person name="Cepicka I."/>
            <person name="Gallot-Lavallee L."/>
            <person name="Salas-Leiva D."/>
            <person name="Curtis B.A."/>
            <person name="Zahonova K."/>
            <person name="Pipaliya S."/>
            <person name="Dacks J."/>
            <person name="Roger A.J."/>
        </authorList>
    </citation>
    <scope>NUCLEOTIDE SEQUENCE</scope>
    <source>
        <strain evidence="4">Busselton2</strain>
    </source>
</reference>
<dbReference type="Pfam" id="PF12739">
    <property type="entry name" value="TRAPPC-Trs85"/>
    <property type="match status" value="1"/>
</dbReference>
<feature type="compositionally biased region" description="Basic and acidic residues" evidence="1">
    <location>
        <begin position="296"/>
        <end position="310"/>
    </location>
</feature>
<dbReference type="PANTHER" id="PTHR12975">
    <property type="entry name" value="TRANSPORT PROTEIN TRAPP"/>
    <property type="match status" value="1"/>
</dbReference>
<protein>
    <submittedName>
        <fullName evidence="4">Transport protein trapp</fullName>
    </submittedName>
</protein>
<evidence type="ECO:0000256" key="1">
    <source>
        <dbReference type="SAM" id="MobiDB-lite"/>
    </source>
</evidence>
<comment type="caution">
    <text evidence="4">The sequence shown here is derived from an EMBL/GenBank/DDBJ whole genome shotgun (WGS) entry which is preliminary data.</text>
</comment>
<feature type="compositionally biased region" description="Low complexity" evidence="1">
    <location>
        <begin position="874"/>
        <end position="895"/>
    </location>
</feature>
<dbReference type="EMBL" id="JANTQA010000063">
    <property type="protein sequence ID" value="KAJ3427206.1"/>
    <property type="molecule type" value="Genomic_DNA"/>
</dbReference>
<dbReference type="InterPro" id="IPR024420">
    <property type="entry name" value="TRAPP_III_complex_Trs85"/>
</dbReference>
<sequence length="1343" mass="158018">MNYKNAPPCFDLNLESHKRWVEKQFSPLIITTCSKDAKQVCKRNGLKFNDLLSSCKLDPVQFCFETGRRSKISNFSVRYMSINKLKKLQSSNVNKKLSKTLSKYDLFSQINLFSKFNSKIEIQELIQNSPDCTPWFSEIRTKYLRSLYNYSFDPLYHPVSCICAISSEINIDDTIKTILSCYDQNNPPKFMLQSGMNIGILLSFVIIHDKCMGNEKNAKQILRRIDKIFGDNRCFLLSINSVAKNQPMNNSRKQLLNKHFLNYQLSKKRKRNKINEKNEKTKKKKTNTNNKGKGKGKGEEKTKEKKEKSNSHNNNNNNIHQKKKKKKTKKENENGEEIGCRLDKNDLNRIKTFTNLYVQNLLIPFFLKKIKKLNEEISNKRGFKNLFFDFIGGNNSSSNYKNKNKKFHNSLEDKIRYLGDLYFYIRDYEQAILNYKIASEEFKKLQIYDSFASSQFMIFLTTFLYSNRIEEQLLEQAQNTYKQLSLHSHRTIALWFHAEFSKTKGNFSTAINSYILLSTNNNDFNAALSLEQAAYCFLLNSSCYFRKFLFHLVLSGNRYSCCKQYYHSLRCFSIVFSNLQPKNYPCINEYLYSSLAKNCFLLKKYKQAILYIHQYILKSVDLSYKKQVTYMKMFLQYLKVYSNNNSFFVTNLDFLKIEKKSLNVFLLGDKLPNKKSKIISSKIWEEMKLLLLKEVKNFNNEIINSNINNGLSANNQRSYNGINNKTQNIGKKIQITTIAEPIIIKLDIKNDFKIKLILKKIHLIGYYGETINNHNQQIKKKSFSRLLLLLDSKNETGNGNGNENRNEFNFENDIKDNNLDGEKKIKKKAKTENNNEKEMLKKEQNENENENKNNKENENKNENEDKNKNKNKKGNVSVNKNNNKNNQQNENFKQKIFQGGNEKEKKKENENKNYRKEQRYMKPKKEKVFNFYQKLLDEEKNSNFVSEKIDLVLEPNSQKTIYLKIIPLKAGILQIYGIQYLFSNIMKVFHNFKLKGKRLNRTLIEKQNKIYSPNNKLTFRIIKKIPFIKIELKKFPQRVEYGMMYPCHLELNNAGNCKLKNLYLLVNPSDFFCMFNNEDNNNQIKIIQKNELYKISFNNFKSGNFLKLNCFIRASRVGSWNIRFLFYYDNASKNTMTKKYRTINFRQVLKVTPSIKINYRILPSAKKINTQILLLTIQNLSLKNLISFFQLIPISKNCKIIPFTIKNLQNSICLPPQLSPREIITFSFRIIINNNNNDDDDDIDIDSGEGYLNNLKQIINNEDPIHLFNTINHKLSKKTLKLHLNVFRKEKNKPKSNLDFLIIFKQQTLLGTKIQNEDNLQIYSQLNFFDIPILIKPFSKNVS</sequence>
<evidence type="ECO:0000313" key="5">
    <source>
        <dbReference type="Proteomes" id="UP001146793"/>
    </source>
</evidence>
<organism evidence="4 5">
    <name type="scientific">Anaeramoeba flamelloides</name>
    <dbReference type="NCBI Taxonomy" id="1746091"/>
    <lineage>
        <taxon>Eukaryota</taxon>
        <taxon>Metamonada</taxon>
        <taxon>Anaeramoebidae</taxon>
        <taxon>Anaeramoeba</taxon>
    </lineage>
</organism>